<dbReference type="RefSeq" id="WP_126777894.1">
    <property type="nucleotide sequence ID" value="NZ_NGJU01000001.1"/>
</dbReference>
<dbReference type="Proteomes" id="UP000287239">
    <property type="component" value="Unassembled WGS sequence"/>
</dbReference>
<dbReference type="AlphaFoldDB" id="A0A429ZW91"/>
<evidence type="ECO:0000313" key="2">
    <source>
        <dbReference type="EMBL" id="RST98002.1"/>
    </source>
</evidence>
<evidence type="ECO:0000313" key="1">
    <source>
        <dbReference type="EMBL" id="RST97741.1"/>
    </source>
</evidence>
<dbReference type="OrthoDB" id="2200126at2"/>
<dbReference type="GeneID" id="98567040"/>
<organism evidence="2 3">
    <name type="scientific">Vagococcus salmoninarum</name>
    <dbReference type="NCBI Taxonomy" id="2739"/>
    <lineage>
        <taxon>Bacteria</taxon>
        <taxon>Bacillati</taxon>
        <taxon>Bacillota</taxon>
        <taxon>Bacilli</taxon>
        <taxon>Lactobacillales</taxon>
        <taxon>Enterococcaceae</taxon>
        <taxon>Vagococcus</taxon>
    </lineage>
</organism>
<proteinExistence type="predicted"/>
<reference evidence="2 3" key="1">
    <citation type="submission" date="2017-05" db="EMBL/GenBank/DDBJ databases">
        <title>Vagococcus spp. assemblies.</title>
        <authorList>
            <person name="Gulvik C.A."/>
        </authorList>
    </citation>
    <scope>NUCLEOTIDE SEQUENCE [LARGE SCALE GENOMIC DNA]</scope>
    <source>
        <strain evidence="2 3">NCFB 2777</strain>
    </source>
</reference>
<accession>A0A429ZW91</accession>
<name>A0A429ZW91_9ENTE</name>
<comment type="caution">
    <text evidence="2">The sequence shown here is derived from an EMBL/GenBank/DDBJ whole genome shotgun (WGS) entry which is preliminary data.</text>
</comment>
<evidence type="ECO:0000313" key="3">
    <source>
        <dbReference type="Proteomes" id="UP000287239"/>
    </source>
</evidence>
<keyword evidence="3" id="KW-1185">Reference proteome</keyword>
<protein>
    <submittedName>
        <fullName evidence="2">Uncharacterized protein</fullName>
    </submittedName>
</protein>
<dbReference type="EMBL" id="NGJU01000001">
    <property type="protein sequence ID" value="RST97741.1"/>
    <property type="molecule type" value="Genomic_DNA"/>
</dbReference>
<dbReference type="EMBL" id="NGJU01000001">
    <property type="protein sequence ID" value="RST98002.1"/>
    <property type="molecule type" value="Genomic_DNA"/>
</dbReference>
<sequence length="76" mass="9111">MLKLVWVPKEFKGFSFTGFHNEMKETMKEVKKRQHETHKMYADMLIMQNKAAKLSEEEAAHNIKVIVDWMEKELEL</sequence>
<gene>
    <name evidence="1" type="ORF">CBF35_00170</name>
    <name evidence="2" type="ORF">CBF35_01550</name>
</gene>